<keyword evidence="8" id="KW-0238">DNA-binding</keyword>
<evidence type="ECO:0000256" key="12">
    <source>
        <dbReference type="ARBA" id="ARBA00023295"/>
    </source>
</evidence>
<comment type="catalytic activity">
    <reaction evidence="13">
        <text>2'-deoxyribonucleotide-(2'-deoxyribose 5'-phosphate)-2'-deoxyribonucleotide-DNA = a 3'-end 2'-deoxyribonucleotide-(2,3-dehydro-2,3-deoxyribose 5'-phosphate)-DNA + a 5'-end 5'-phospho-2'-deoxyribonucleoside-DNA + H(+)</text>
        <dbReference type="Rhea" id="RHEA:66592"/>
        <dbReference type="Rhea" id="RHEA-COMP:13180"/>
        <dbReference type="Rhea" id="RHEA-COMP:16897"/>
        <dbReference type="Rhea" id="RHEA-COMP:17067"/>
        <dbReference type="ChEBI" id="CHEBI:15378"/>
        <dbReference type="ChEBI" id="CHEBI:136412"/>
        <dbReference type="ChEBI" id="CHEBI:157695"/>
        <dbReference type="ChEBI" id="CHEBI:167181"/>
        <dbReference type="EC" id="4.2.99.18"/>
    </reaction>
</comment>
<sequence length="265" mass="29371">MPEGDTVFLAGHRLADALTGRVLLRGQLRHPRFATADLAGREVLGVRSVGKHLFTRFSGDLSLHSHFRMDGAWHLYRPGERWRRPGHQARAVFEVPDRQAIGFALHDLELLPTADEHRLVGHLGPDLLADDWDEAAEAEAVRGLVAEPERELGLALLDQRVLAGVGNLYKAEVCFLLGVSPWSPVSAVDPVETVRLCRRLLLANAWRPEQSTTGSLRRGQQHWVFERTGRPCARCGTRVRVGGQGAGVLERVAYWCPRCQPGPIA</sequence>
<dbReference type="AlphaFoldDB" id="A0AA45L492"/>
<reference evidence="17" key="1">
    <citation type="submission" date="2021-04" db="EMBL/GenBank/DDBJ databases">
        <title>Genomic sequence of Actinosynnema pretiosum subsp. pretiosum ATCC 31280 (C-14919).</title>
        <authorList>
            <person name="Bai L."/>
            <person name="Wang X."/>
            <person name="Xiao Y."/>
        </authorList>
    </citation>
    <scope>NUCLEOTIDE SEQUENCE</scope>
    <source>
        <strain evidence="17">ATCC 31280</strain>
    </source>
</reference>
<evidence type="ECO:0000256" key="3">
    <source>
        <dbReference type="ARBA" id="ARBA00022723"/>
    </source>
</evidence>
<evidence type="ECO:0000256" key="8">
    <source>
        <dbReference type="ARBA" id="ARBA00023125"/>
    </source>
</evidence>
<dbReference type="Pfam" id="PF01149">
    <property type="entry name" value="Fapy_DNA_glyco"/>
    <property type="match status" value="1"/>
</dbReference>
<evidence type="ECO:0000256" key="7">
    <source>
        <dbReference type="ARBA" id="ARBA00022833"/>
    </source>
</evidence>
<evidence type="ECO:0000256" key="4">
    <source>
        <dbReference type="ARBA" id="ARBA00022763"/>
    </source>
</evidence>
<evidence type="ECO:0000256" key="6">
    <source>
        <dbReference type="ARBA" id="ARBA00022801"/>
    </source>
</evidence>
<dbReference type="Proteomes" id="UP000677152">
    <property type="component" value="Chromosome"/>
</dbReference>
<dbReference type="InterPro" id="IPR010979">
    <property type="entry name" value="Ribosomal_uS13-like_H2TH"/>
</dbReference>
<dbReference type="PANTHER" id="PTHR42697">
    <property type="entry name" value="ENDONUCLEASE 8"/>
    <property type="match status" value="1"/>
</dbReference>
<dbReference type="PROSITE" id="PS51066">
    <property type="entry name" value="ZF_FPG_2"/>
    <property type="match status" value="1"/>
</dbReference>
<dbReference type="GO" id="GO:0003684">
    <property type="term" value="F:damaged DNA binding"/>
    <property type="evidence" value="ECO:0007669"/>
    <property type="project" value="InterPro"/>
</dbReference>
<dbReference type="PANTHER" id="PTHR42697:SF1">
    <property type="entry name" value="ENDONUCLEASE 8"/>
    <property type="match status" value="1"/>
</dbReference>
<keyword evidence="12" id="KW-0326">Glycosidase</keyword>
<keyword evidence="4" id="KW-0227">DNA damage</keyword>
<evidence type="ECO:0000256" key="10">
    <source>
        <dbReference type="ARBA" id="ARBA00023239"/>
    </source>
</evidence>
<dbReference type="SMART" id="SM00898">
    <property type="entry name" value="Fapy_DNA_glyco"/>
    <property type="match status" value="1"/>
</dbReference>
<dbReference type="SMART" id="SM01232">
    <property type="entry name" value="H2TH"/>
    <property type="match status" value="1"/>
</dbReference>
<gene>
    <name evidence="17" type="ORF">KCV87_26980</name>
</gene>
<keyword evidence="5 14" id="KW-0863">Zinc-finger</keyword>
<evidence type="ECO:0000256" key="2">
    <source>
        <dbReference type="ARBA" id="ARBA00012720"/>
    </source>
</evidence>
<keyword evidence="3" id="KW-0479">Metal-binding</keyword>
<dbReference type="Pfam" id="PF06831">
    <property type="entry name" value="H2TH"/>
    <property type="match status" value="1"/>
</dbReference>
<dbReference type="Gene3D" id="3.20.190.10">
    <property type="entry name" value="MutM-like, N-terminal"/>
    <property type="match status" value="1"/>
</dbReference>
<dbReference type="Gene3D" id="1.10.8.50">
    <property type="match status" value="1"/>
</dbReference>
<dbReference type="GO" id="GO:0006284">
    <property type="term" value="P:base-excision repair"/>
    <property type="evidence" value="ECO:0007669"/>
    <property type="project" value="InterPro"/>
</dbReference>
<dbReference type="GO" id="GO:0008270">
    <property type="term" value="F:zinc ion binding"/>
    <property type="evidence" value="ECO:0007669"/>
    <property type="project" value="UniProtKB-KW"/>
</dbReference>
<evidence type="ECO:0000256" key="11">
    <source>
        <dbReference type="ARBA" id="ARBA00023268"/>
    </source>
</evidence>
<dbReference type="InterPro" id="IPR000214">
    <property type="entry name" value="Znf_DNA_glyclase/AP_lyase"/>
</dbReference>
<dbReference type="InterPro" id="IPR015886">
    <property type="entry name" value="H2TH_FPG"/>
</dbReference>
<dbReference type="CDD" id="cd08971">
    <property type="entry name" value="AcNei2_N"/>
    <property type="match status" value="1"/>
</dbReference>
<proteinExistence type="inferred from homology"/>
<dbReference type="InterPro" id="IPR015887">
    <property type="entry name" value="DNA_glyclase_Znf_dom_DNA_BS"/>
</dbReference>
<evidence type="ECO:0000256" key="13">
    <source>
        <dbReference type="ARBA" id="ARBA00044632"/>
    </source>
</evidence>
<dbReference type="GO" id="GO:0000703">
    <property type="term" value="F:oxidized pyrimidine nucleobase lesion DNA N-glycosylase activity"/>
    <property type="evidence" value="ECO:0007669"/>
    <property type="project" value="TreeGrafter"/>
</dbReference>
<evidence type="ECO:0000256" key="1">
    <source>
        <dbReference type="ARBA" id="ARBA00009409"/>
    </source>
</evidence>
<dbReference type="EMBL" id="CP073249">
    <property type="protein sequence ID" value="QUF03042.1"/>
    <property type="molecule type" value="Genomic_DNA"/>
</dbReference>
<dbReference type="PROSITE" id="PS01242">
    <property type="entry name" value="ZF_FPG_1"/>
    <property type="match status" value="1"/>
</dbReference>
<evidence type="ECO:0000313" key="18">
    <source>
        <dbReference type="Proteomes" id="UP000677152"/>
    </source>
</evidence>
<dbReference type="EC" id="4.2.99.18" evidence="2"/>
<organism evidence="17 18">
    <name type="scientific">Actinosynnema pretiosum subsp. pretiosum</name>
    <dbReference type="NCBI Taxonomy" id="103721"/>
    <lineage>
        <taxon>Bacteria</taxon>
        <taxon>Bacillati</taxon>
        <taxon>Actinomycetota</taxon>
        <taxon>Actinomycetes</taxon>
        <taxon>Pseudonocardiales</taxon>
        <taxon>Pseudonocardiaceae</taxon>
        <taxon>Actinosynnema</taxon>
    </lineage>
</organism>
<protein>
    <recommendedName>
        <fullName evidence="2">DNA-(apurinic or apyrimidinic site) lyase</fullName>
        <ecNumber evidence="2">4.2.99.18</ecNumber>
    </recommendedName>
</protein>
<dbReference type="InterPro" id="IPR035937">
    <property type="entry name" value="FPG_N"/>
</dbReference>
<feature type="domain" description="FPG-type" evidence="15">
    <location>
        <begin position="223"/>
        <end position="261"/>
    </location>
</feature>
<evidence type="ECO:0000256" key="5">
    <source>
        <dbReference type="ARBA" id="ARBA00022771"/>
    </source>
</evidence>
<dbReference type="InterPro" id="IPR044090">
    <property type="entry name" value="Nei2_N"/>
</dbReference>
<evidence type="ECO:0000256" key="9">
    <source>
        <dbReference type="ARBA" id="ARBA00023204"/>
    </source>
</evidence>
<keyword evidence="7" id="KW-0862">Zinc</keyword>
<dbReference type="PROSITE" id="PS51068">
    <property type="entry name" value="FPG_CAT"/>
    <property type="match status" value="1"/>
</dbReference>
<accession>A0AA45L492</accession>
<keyword evidence="11" id="KW-0511">Multifunctional enzyme</keyword>
<name>A0AA45L492_9PSEU</name>
<keyword evidence="9" id="KW-0234">DNA repair</keyword>
<dbReference type="GO" id="GO:0140078">
    <property type="term" value="F:class I DNA-(apurinic or apyrimidinic site) endonuclease activity"/>
    <property type="evidence" value="ECO:0007669"/>
    <property type="project" value="UniProtKB-EC"/>
</dbReference>
<evidence type="ECO:0000313" key="17">
    <source>
        <dbReference type="EMBL" id="QUF03042.1"/>
    </source>
</evidence>
<keyword evidence="6" id="KW-0378">Hydrolase</keyword>
<dbReference type="SUPFAM" id="SSF81624">
    <property type="entry name" value="N-terminal domain of MutM-like DNA repair proteins"/>
    <property type="match status" value="1"/>
</dbReference>
<comment type="similarity">
    <text evidence="1">Belongs to the FPG family.</text>
</comment>
<dbReference type="InterPro" id="IPR012319">
    <property type="entry name" value="FPG_cat"/>
</dbReference>
<keyword evidence="10" id="KW-0456">Lyase</keyword>
<evidence type="ECO:0000259" key="16">
    <source>
        <dbReference type="PROSITE" id="PS51068"/>
    </source>
</evidence>
<evidence type="ECO:0000256" key="14">
    <source>
        <dbReference type="PROSITE-ProRule" id="PRU00391"/>
    </source>
</evidence>
<evidence type="ECO:0000259" key="15">
    <source>
        <dbReference type="PROSITE" id="PS51066"/>
    </source>
</evidence>
<feature type="domain" description="Formamidopyrimidine-DNA glycosylase catalytic" evidence="16">
    <location>
        <begin position="2"/>
        <end position="102"/>
    </location>
</feature>
<dbReference type="SUPFAM" id="SSF57716">
    <property type="entry name" value="Glucocorticoid receptor-like (DNA-binding domain)"/>
    <property type="match status" value="1"/>
</dbReference>
<dbReference type="SUPFAM" id="SSF46946">
    <property type="entry name" value="S13-like H2TH domain"/>
    <property type="match status" value="1"/>
</dbReference>